<keyword evidence="1" id="KW-1133">Transmembrane helix</keyword>
<evidence type="ECO:0000313" key="2">
    <source>
        <dbReference type="EMBL" id="SCL50277.1"/>
    </source>
</evidence>
<dbReference type="AlphaFoldDB" id="A0A1C6U8C8"/>
<keyword evidence="1" id="KW-0812">Transmembrane</keyword>
<reference evidence="3" key="1">
    <citation type="submission" date="2016-06" db="EMBL/GenBank/DDBJ databases">
        <authorList>
            <person name="Varghese N."/>
            <person name="Submissions Spin"/>
        </authorList>
    </citation>
    <scope>NUCLEOTIDE SEQUENCE [LARGE SCALE GENOMIC DNA]</scope>
    <source>
        <strain evidence="3">DSM 44814</strain>
    </source>
</reference>
<dbReference type="Proteomes" id="UP000199696">
    <property type="component" value="Unassembled WGS sequence"/>
</dbReference>
<organism evidence="2 3">
    <name type="scientific">Micromonospora eburnea</name>
    <dbReference type="NCBI Taxonomy" id="227316"/>
    <lineage>
        <taxon>Bacteria</taxon>
        <taxon>Bacillati</taxon>
        <taxon>Actinomycetota</taxon>
        <taxon>Actinomycetes</taxon>
        <taxon>Micromonosporales</taxon>
        <taxon>Micromonosporaceae</taxon>
        <taxon>Micromonospora</taxon>
    </lineage>
</organism>
<evidence type="ECO:0000256" key="1">
    <source>
        <dbReference type="SAM" id="Phobius"/>
    </source>
</evidence>
<keyword evidence="3" id="KW-1185">Reference proteome</keyword>
<accession>A0A1C6U8C8</accession>
<sequence>MPAWNKWWGRLAAVVAAVVFSVFVPVAAWASSGTGERVVEAVRRRPLGGAGTFCCLVVIAAVVLLVMWLSRRRRDRQQR</sequence>
<feature type="transmembrane region" description="Helical" evidence="1">
    <location>
        <begin position="46"/>
        <end position="69"/>
    </location>
</feature>
<gene>
    <name evidence="2" type="ORF">GA0070604_2095</name>
</gene>
<dbReference type="RefSeq" id="WP_091117766.1">
    <property type="nucleotide sequence ID" value="NZ_FMHY01000002.1"/>
</dbReference>
<proteinExistence type="predicted"/>
<evidence type="ECO:0000313" key="3">
    <source>
        <dbReference type="Proteomes" id="UP000199696"/>
    </source>
</evidence>
<name>A0A1C6U8C8_9ACTN</name>
<protein>
    <submittedName>
        <fullName evidence="2">Uncharacterized protein</fullName>
    </submittedName>
</protein>
<dbReference type="EMBL" id="FMHY01000002">
    <property type="protein sequence ID" value="SCL50277.1"/>
    <property type="molecule type" value="Genomic_DNA"/>
</dbReference>
<keyword evidence="1" id="KW-0472">Membrane</keyword>